<keyword evidence="1" id="KW-1133">Transmembrane helix</keyword>
<comment type="caution">
    <text evidence="2">The sequence shown here is derived from an EMBL/GenBank/DDBJ whole genome shotgun (WGS) entry which is preliminary data.</text>
</comment>
<evidence type="ECO:0000256" key="1">
    <source>
        <dbReference type="SAM" id="Phobius"/>
    </source>
</evidence>
<protein>
    <recommendedName>
        <fullName evidence="4">Holin</fullName>
    </recommendedName>
</protein>
<evidence type="ECO:0000313" key="3">
    <source>
        <dbReference type="Proteomes" id="UP000028701"/>
    </source>
</evidence>
<dbReference type="AlphaFoldDB" id="A0A081CY60"/>
<dbReference type="Proteomes" id="UP000028701">
    <property type="component" value="Unassembled WGS sequence"/>
</dbReference>
<dbReference type="EMBL" id="BBJU01000019">
    <property type="protein sequence ID" value="GAK71606.1"/>
    <property type="molecule type" value="Genomic_DNA"/>
</dbReference>
<dbReference type="OrthoDB" id="7508901at2"/>
<proteinExistence type="predicted"/>
<dbReference type="RefSeq" id="WP_045231160.1">
    <property type="nucleotide sequence ID" value="NZ_BBJU01000019.1"/>
</dbReference>
<dbReference type="eggNOG" id="ENOG5033CUS">
    <property type="taxonomic scope" value="Bacteria"/>
</dbReference>
<organism evidence="2 3">
    <name type="scientific">Agrobacterium rubi TR3 = NBRC 13261</name>
    <dbReference type="NCBI Taxonomy" id="1368415"/>
    <lineage>
        <taxon>Bacteria</taxon>
        <taxon>Pseudomonadati</taxon>
        <taxon>Pseudomonadota</taxon>
        <taxon>Alphaproteobacteria</taxon>
        <taxon>Hyphomicrobiales</taxon>
        <taxon>Rhizobiaceae</taxon>
        <taxon>Rhizobium/Agrobacterium group</taxon>
        <taxon>Agrobacterium</taxon>
    </lineage>
</organism>
<keyword evidence="1" id="KW-0472">Membrane</keyword>
<feature type="transmembrane region" description="Helical" evidence="1">
    <location>
        <begin position="12"/>
        <end position="34"/>
    </location>
</feature>
<reference evidence="2 3" key="1">
    <citation type="submission" date="2014-08" db="EMBL/GenBank/DDBJ databases">
        <title>Whole genome shotgun sequence of Rhizobium rubi NBRC 13261.</title>
        <authorList>
            <person name="Katano-Makiyama Y."/>
            <person name="Hosoyama A."/>
            <person name="Hashimoto M."/>
            <person name="Hosoyama Y."/>
            <person name="Noguchi M."/>
            <person name="Tsuchikane K."/>
            <person name="Uohara A."/>
            <person name="Ohji S."/>
            <person name="Ichikawa N."/>
            <person name="Kimura A."/>
            <person name="Yamazoe A."/>
            <person name="Fujita N."/>
        </authorList>
    </citation>
    <scope>NUCLEOTIDE SEQUENCE [LARGE SCALE GENOMIC DNA]</scope>
    <source>
        <strain evidence="2 3">NBRC 13261</strain>
    </source>
</reference>
<feature type="transmembrane region" description="Helical" evidence="1">
    <location>
        <begin position="40"/>
        <end position="59"/>
    </location>
</feature>
<gene>
    <name evidence="2" type="ORF">RRU01S_19_00100</name>
</gene>
<name>A0A081CY60_9HYPH</name>
<evidence type="ECO:0008006" key="4">
    <source>
        <dbReference type="Google" id="ProtNLM"/>
    </source>
</evidence>
<keyword evidence="1" id="KW-0812">Transmembrane</keyword>
<sequence>MDTVKAWYQSKTVWGALIAVLAPLLQVVGLNLPAGFEGELAEGLTTVAGGIGGLIALYGRLSATSAIR</sequence>
<evidence type="ECO:0000313" key="2">
    <source>
        <dbReference type="EMBL" id="GAK71606.1"/>
    </source>
</evidence>
<accession>A0A081CY60</accession>